<dbReference type="GeneTree" id="ENSGT00940000177513"/>
<evidence type="ECO:0000313" key="2">
    <source>
        <dbReference type="Proteomes" id="UP000265080"/>
    </source>
</evidence>
<keyword evidence="2" id="KW-1185">Reference proteome</keyword>
<sequence>LEVTGPRTCPDLGDPPSRAVRSKFSSFCFSRSSLFSSTSSTLLLSIARMKYSFFSRLYL</sequence>
<evidence type="ECO:0000313" key="1">
    <source>
        <dbReference type="Ensembl" id="ENSAPEP00000019667.1"/>
    </source>
</evidence>
<dbReference type="AlphaFoldDB" id="A0A3P8T7Q3"/>
<reference evidence="1 2" key="1">
    <citation type="submission" date="2018-03" db="EMBL/GenBank/DDBJ databases">
        <title>Finding Nemo's genes: A chromosome-scale reference assembly of the genome of the orange clownfish Amphiprion percula.</title>
        <authorList>
            <person name="Lehmann R."/>
        </authorList>
    </citation>
    <scope>NUCLEOTIDE SEQUENCE</scope>
</reference>
<accession>A0A3P8T7Q3</accession>
<dbReference type="Proteomes" id="UP000265080">
    <property type="component" value="Chromosome 13"/>
</dbReference>
<dbReference type="OMA" id="IARMKYS"/>
<dbReference type="Ensembl" id="ENSAPET00000020197.1">
    <property type="protein sequence ID" value="ENSAPEP00000019667.1"/>
    <property type="gene ID" value="ENSAPEG00000014040.1"/>
</dbReference>
<organism evidence="1 2">
    <name type="scientific">Amphiprion percula</name>
    <name type="common">Orange clownfish</name>
    <name type="synonym">Lutjanus percula</name>
    <dbReference type="NCBI Taxonomy" id="161767"/>
    <lineage>
        <taxon>Eukaryota</taxon>
        <taxon>Metazoa</taxon>
        <taxon>Chordata</taxon>
        <taxon>Craniata</taxon>
        <taxon>Vertebrata</taxon>
        <taxon>Euteleostomi</taxon>
        <taxon>Actinopterygii</taxon>
        <taxon>Neopterygii</taxon>
        <taxon>Teleostei</taxon>
        <taxon>Neoteleostei</taxon>
        <taxon>Acanthomorphata</taxon>
        <taxon>Ovalentaria</taxon>
        <taxon>Pomacentridae</taxon>
        <taxon>Amphiprion</taxon>
    </lineage>
</organism>
<reference evidence="1" key="2">
    <citation type="submission" date="2025-08" db="UniProtKB">
        <authorList>
            <consortium name="Ensembl"/>
        </authorList>
    </citation>
    <scope>IDENTIFICATION</scope>
</reference>
<reference evidence="1" key="3">
    <citation type="submission" date="2025-09" db="UniProtKB">
        <authorList>
            <consortium name="Ensembl"/>
        </authorList>
    </citation>
    <scope>IDENTIFICATION</scope>
</reference>
<name>A0A3P8T7Q3_AMPPE</name>
<protein>
    <submittedName>
        <fullName evidence="1">Uncharacterized protein</fullName>
    </submittedName>
</protein>
<proteinExistence type="predicted"/>